<dbReference type="AlphaFoldDB" id="A0A7J7J8Y2"/>
<dbReference type="GO" id="GO:0005737">
    <property type="term" value="C:cytoplasm"/>
    <property type="evidence" value="ECO:0007669"/>
    <property type="project" value="TreeGrafter"/>
</dbReference>
<dbReference type="InterPro" id="IPR000089">
    <property type="entry name" value="Biotin_lipoyl"/>
</dbReference>
<comment type="caution">
    <text evidence="3">The sequence shown here is derived from an EMBL/GenBank/DDBJ whole genome shotgun (WGS) entry which is preliminary data.</text>
</comment>
<dbReference type="InterPro" id="IPR001882">
    <property type="entry name" value="Biotin_BS"/>
</dbReference>
<organism evidence="3 4">
    <name type="scientific">Bugula neritina</name>
    <name type="common">Brown bryozoan</name>
    <name type="synonym">Sertularia neritina</name>
    <dbReference type="NCBI Taxonomy" id="10212"/>
    <lineage>
        <taxon>Eukaryota</taxon>
        <taxon>Metazoa</taxon>
        <taxon>Spiralia</taxon>
        <taxon>Lophotrochozoa</taxon>
        <taxon>Bryozoa</taxon>
        <taxon>Gymnolaemata</taxon>
        <taxon>Cheilostomatida</taxon>
        <taxon>Flustrina</taxon>
        <taxon>Buguloidea</taxon>
        <taxon>Bugulidae</taxon>
        <taxon>Bugula</taxon>
    </lineage>
</organism>
<evidence type="ECO:0000313" key="4">
    <source>
        <dbReference type="Proteomes" id="UP000593567"/>
    </source>
</evidence>
<protein>
    <submittedName>
        <fullName evidence="3">PC</fullName>
    </submittedName>
</protein>
<dbReference type="EMBL" id="VXIV02002815">
    <property type="protein sequence ID" value="KAF6022690.1"/>
    <property type="molecule type" value="Genomic_DNA"/>
</dbReference>
<reference evidence="3" key="1">
    <citation type="submission" date="2020-06" db="EMBL/GenBank/DDBJ databases">
        <title>Draft genome of Bugula neritina, a colonial animal packing powerful symbionts and potential medicines.</title>
        <authorList>
            <person name="Rayko M."/>
        </authorList>
    </citation>
    <scope>NUCLEOTIDE SEQUENCE [LARGE SCALE GENOMIC DNA]</scope>
    <source>
        <strain evidence="3">Kwan_BN1</strain>
    </source>
</reference>
<evidence type="ECO:0000259" key="2">
    <source>
        <dbReference type="PROSITE" id="PS50968"/>
    </source>
</evidence>
<evidence type="ECO:0000313" key="3">
    <source>
        <dbReference type="EMBL" id="KAF6022690.1"/>
    </source>
</evidence>
<dbReference type="Proteomes" id="UP000593567">
    <property type="component" value="Unassembled WGS sequence"/>
</dbReference>
<keyword evidence="1" id="KW-0092">Biotin</keyword>
<dbReference type="SUPFAM" id="SSF51230">
    <property type="entry name" value="Single hybrid motif"/>
    <property type="match status" value="1"/>
</dbReference>
<dbReference type="OrthoDB" id="196847at2759"/>
<dbReference type="PANTHER" id="PTHR43778:SF2">
    <property type="entry name" value="PYRUVATE CARBOXYLASE, MITOCHONDRIAL"/>
    <property type="match status" value="1"/>
</dbReference>
<gene>
    <name evidence="3" type="ORF">EB796_018998</name>
</gene>
<proteinExistence type="predicted"/>
<dbReference type="Gene3D" id="2.40.50.100">
    <property type="match status" value="1"/>
</dbReference>
<keyword evidence="4" id="KW-1185">Reference proteome</keyword>
<dbReference type="InterPro" id="IPR055268">
    <property type="entry name" value="PCB-like"/>
</dbReference>
<dbReference type="CDD" id="cd06850">
    <property type="entry name" value="biotinyl_domain"/>
    <property type="match status" value="1"/>
</dbReference>
<dbReference type="Pfam" id="PF00364">
    <property type="entry name" value="Biotin_lipoyl"/>
    <property type="match status" value="1"/>
</dbReference>
<dbReference type="PROSITE" id="PS00188">
    <property type="entry name" value="BIOTIN"/>
    <property type="match status" value="1"/>
</dbReference>
<dbReference type="PROSITE" id="PS50968">
    <property type="entry name" value="BIOTINYL_LIPOYL"/>
    <property type="match status" value="1"/>
</dbReference>
<dbReference type="FunFam" id="2.40.50.100:FF:000003">
    <property type="entry name" value="Acetyl-CoA carboxylase biotin carboxyl carrier protein"/>
    <property type="match status" value="1"/>
</dbReference>
<dbReference type="InterPro" id="IPR011053">
    <property type="entry name" value="Single_hybrid_motif"/>
</dbReference>
<accession>A0A7J7J8Y2</accession>
<dbReference type="GO" id="GO:0006094">
    <property type="term" value="P:gluconeogenesis"/>
    <property type="evidence" value="ECO:0007669"/>
    <property type="project" value="TreeGrafter"/>
</dbReference>
<evidence type="ECO:0000256" key="1">
    <source>
        <dbReference type="ARBA" id="ARBA00023267"/>
    </source>
</evidence>
<dbReference type="PANTHER" id="PTHR43778">
    <property type="entry name" value="PYRUVATE CARBOXYLASE"/>
    <property type="match status" value="1"/>
</dbReference>
<sequence length="95" mass="10106">MRTIYVEDKKETATLSFHPKAVKGDLGSVGAPMPGQVVSIYVKESDKVEKGDPLVVLTAMKMELVVSAPKSGVVKQIHIGSGQKLSAGDLLIDIE</sequence>
<dbReference type="GO" id="GO:0004736">
    <property type="term" value="F:pyruvate carboxylase activity"/>
    <property type="evidence" value="ECO:0007669"/>
    <property type="project" value="TreeGrafter"/>
</dbReference>
<name>A0A7J7J8Y2_BUGNE</name>
<feature type="domain" description="Lipoyl-binding" evidence="2">
    <location>
        <begin position="20"/>
        <end position="95"/>
    </location>
</feature>